<feature type="compositionally biased region" description="Polar residues" evidence="1">
    <location>
        <begin position="1123"/>
        <end position="1171"/>
    </location>
</feature>
<feature type="region of interest" description="Disordered" evidence="1">
    <location>
        <begin position="1474"/>
        <end position="1531"/>
    </location>
</feature>
<dbReference type="Proteomes" id="UP000695022">
    <property type="component" value="Unplaced"/>
</dbReference>
<evidence type="ECO:0000256" key="1">
    <source>
        <dbReference type="SAM" id="MobiDB-lite"/>
    </source>
</evidence>
<feature type="compositionally biased region" description="Low complexity" evidence="1">
    <location>
        <begin position="1017"/>
        <end position="1122"/>
    </location>
</feature>
<dbReference type="InterPro" id="IPR056519">
    <property type="entry name" value="KANSL3_1st"/>
</dbReference>
<feature type="compositionally biased region" description="Polar residues" evidence="1">
    <location>
        <begin position="1005"/>
        <end position="1016"/>
    </location>
</feature>
<dbReference type="InterPro" id="IPR026555">
    <property type="entry name" value="NSL3/Tex30"/>
</dbReference>
<feature type="domain" description="KANL3/Tex30 alpha/beta hydrolase-like" evidence="2">
    <location>
        <begin position="346"/>
        <end position="476"/>
    </location>
</feature>
<evidence type="ECO:0000313" key="5">
    <source>
        <dbReference type="RefSeq" id="XP_014665160.1"/>
    </source>
</evidence>
<dbReference type="Pfam" id="PF20408">
    <property type="entry name" value="Abhydrolase_11"/>
    <property type="match status" value="1"/>
</dbReference>
<dbReference type="PANTHER" id="PTHR13136">
    <property type="entry name" value="TESTIS DEVELOPMENT PROTEIN PRTD"/>
    <property type="match status" value="1"/>
</dbReference>
<feature type="compositionally biased region" description="Basic residues" evidence="1">
    <location>
        <begin position="586"/>
        <end position="596"/>
    </location>
</feature>
<feature type="region of interest" description="Disordered" evidence="1">
    <location>
        <begin position="1332"/>
        <end position="1376"/>
    </location>
</feature>
<feature type="region of interest" description="Disordered" evidence="1">
    <location>
        <begin position="929"/>
        <end position="982"/>
    </location>
</feature>
<keyword evidence="4" id="KW-1185">Reference proteome</keyword>
<feature type="compositionally biased region" description="Polar residues" evidence="1">
    <location>
        <begin position="955"/>
        <end position="965"/>
    </location>
</feature>
<evidence type="ECO:0000259" key="2">
    <source>
        <dbReference type="Pfam" id="PF20408"/>
    </source>
</evidence>
<dbReference type="GeneID" id="106807359"/>
<evidence type="ECO:0000259" key="3">
    <source>
        <dbReference type="Pfam" id="PF23154"/>
    </source>
</evidence>
<feature type="compositionally biased region" description="Low complexity" evidence="1">
    <location>
        <begin position="1479"/>
        <end position="1499"/>
    </location>
</feature>
<feature type="region of interest" description="Disordered" evidence="1">
    <location>
        <begin position="1429"/>
        <end position="1456"/>
    </location>
</feature>
<proteinExistence type="predicted"/>
<evidence type="ECO:0000313" key="4">
    <source>
        <dbReference type="Proteomes" id="UP000695022"/>
    </source>
</evidence>
<sequence>MPYALDLASHGIMSSGVSGDNCPVEEPNTLRHRMASSFLYQLPGQEHELDIVMLDHCYSKPWSSHPDASNARPVRMLFVSRQPRNTQEPHILEPNVTLDVESVIAKPSLPYDVQKARTVMNECERHVNFARSETNAPEDWEEHITRVGWTLTQNRLFNKVIKALNADRLTRLAHEGAYNEAVMRRIGVDKTARRVRHALASVGWDTKLTQWLHQTLVDSLSQPMLAAYLDVLQTLKSKIPGLIDKMIALSISVASHSGANAEALSLLLKRPWDPAATNLTQHKPRKLPGNPLLLIAPSAPTNQNAAFSRRSKFWNTQLAHMAKVIPVTMHTVSGGSGVKIAQCLENMVGAVRTKVLELQSHFSNRPVVLLGWGVGSLVACHVALVEHVTAVVCLGFPFMGINGGRGDVDDVLLECQVPVLFVLGQNASTCNVDDMEDFREKMKADNSLVVVGGADDLLRVTRAKKKLEGVTQSMIDRCIMDEIGDFLGGVVSQSSAATPEAELPSPTEVDKRRTPKKRRSSRELAAGHTQSVKSPARSPATTTTLTGLRGGVVSNTGNTLTSIGSPAALSLQASILALSKDGATTKTKRTYKRRQPKSPLDSLPVGGKRGRPPNDGATSASAKQIVTSYNKVIGQAGPARASTAGQPGSLLQGLSFNLQSTSTESPVASPTKPVLQTTIGYYQGSLSYMPTSKTPTCVALTTPTIQHLLQSGIPRSTSGQTLTQGSVVVTPSVLAQSPVVAPRIVQAPQRGRTSGGPQKVLYHDFPLTGGGFKPAAGAHPKILTVGERPKPATVHVAVGRPAAAAAAAARPAGRGRPPPPTCGAQTTAVGSLSIAALLGHIKATSTSGGQAYHVRFTGPGGAAASPTLRAAPVAYAPVRAPATPAVSDSVTRPLSIDIPRQEAAELVGTSKLLQTLTAGKLRDEAAAAQQAALQTAKEAEAPQSSQHSSREKSPLRTSQNGTKQPMQLVAQQAAQQKSTKQLTSQLSQPLTTLLTAKQVTQQTVEQPAQQANSQTEQATQQTKQSPTQQTAQQQIQLATPQTAQSEPPTIQATLQATQQTTEQPAQQATPQAAQPQAQQASSQPAQKLDQQTTQQPAQQATPQTAQPQAQQASSQTEQPQAQLANPQTAQSEVQNATPQTTQSEVQNATPQTTQSEAQKATPQAAHSQAQRATLHIVEKTPQQVTQQTAQQAAQQANPQTAQQAAQQVTPQTAQQAAQQVTSQTAQQAAQQVTSQTAQQAAQQANPQTAQQAAQQANPQTTQQAAQQVTSQTTQAAQQVTPQTAQQADQQVNPQTTQQAAQQVNPQTTQQAAQQVTSQTTQAAQQVTPQTAQQAAQQVNPQTPQQTVQQTLHHAAKQAVQQAGSSHKAGSVEDDEDVAKVPVSSSVSKALEHLRKGSPIQLLVSQAAESKLKEKTAILVTETNAPVVPAPTTTSAMSSLVTSPSTQTPAGRVASPTVVASQTDCQVLATVTMEDSTENTAGESTSTQQQQTGQQAVEEVLVCKGRKDQETPTRWPKLFQPAPAETEHLPHA</sequence>
<feature type="region of interest" description="Disordered" evidence="1">
    <location>
        <begin position="583"/>
        <end position="623"/>
    </location>
</feature>
<feature type="region of interest" description="Disordered" evidence="1">
    <location>
        <begin position="1005"/>
        <end position="1267"/>
    </location>
</feature>
<name>A0ABM1DYY9_PRICU</name>
<organism evidence="4 5">
    <name type="scientific">Priapulus caudatus</name>
    <name type="common">Priapulid worm</name>
    <dbReference type="NCBI Taxonomy" id="37621"/>
    <lineage>
        <taxon>Eukaryota</taxon>
        <taxon>Metazoa</taxon>
        <taxon>Ecdysozoa</taxon>
        <taxon>Scalidophora</taxon>
        <taxon>Priapulida</taxon>
        <taxon>Priapulimorpha</taxon>
        <taxon>Priapulimorphida</taxon>
        <taxon>Priapulidae</taxon>
        <taxon>Priapulus</taxon>
    </lineage>
</organism>
<dbReference type="RefSeq" id="XP_014665160.1">
    <property type="nucleotide sequence ID" value="XM_014809674.1"/>
</dbReference>
<dbReference type="InterPro" id="IPR029058">
    <property type="entry name" value="AB_hydrolase_fold"/>
</dbReference>
<dbReference type="Pfam" id="PF23154">
    <property type="entry name" value="KANSL3_1st"/>
    <property type="match status" value="1"/>
</dbReference>
<feature type="compositionally biased region" description="Low complexity" evidence="1">
    <location>
        <begin position="1180"/>
        <end position="1267"/>
    </location>
</feature>
<dbReference type="Gene3D" id="3.40.50.1820">
    <property type="entry name" value="alpha/beta hydrolase"/>
    <property type="match status" value="1"/>
</dbReference>
<protein>
    <submittedName>
        <fullName evidence="5">Mucin-4-like</fullName>
    </submittedName>
</protein>
<feature type="compositionally biased region" description="Low complexity" evidence="1">
    <location>
        <begin position="1332"/>
        <end position="1350"/>
    </location>
</feature>
<dbReference type="PANTHER" id="PTHR13136:SF16">
    <property type="entry name" value="KAT8 REGULATORY NSL COMPLEX SUBUNIT 3"/>
    <property type="match status" value="1"/>
</dbReference>
<feature type="region of interest" description="Disordered" evidence="1">
    <location>
        <begin position="495"/>
        <end position="553"/>
    </location>
</feature>
<gene>
    <name evidence="5" type="primary">LOC106807359</name>
</gene>
<feature type="compositionally biased region" description="Low complexity" evidence="1">
    <location>
        <begin position="534"/>
        <end position="547"/>
    </location>
</feature>
<accession>A0ABM1DYY9</accession>
<feature type="domain" description="KANSL3 helical" evidence="3">
    <location>
        <begin position="130"/>
        <end position="248"/>
    </location>
</feature>
<dbReference type="SUPFAM" id="SSF53474">
    <property type="entry name" value="alpha/beta-Hydrolases"/>
    <property type="match status" value="1"/>
</dbReference>
<reference evidence="5" key="1">
    <citation type="submission" date="2025-08" db="UniProtKB">
        <authorList>
            <consortium name="RefSeq"/>
        </authorList>
    </citation>
    <scope>IDENTIFICATION</scope>
</reference>
<feature type="compositionally biased region" description="Polar residues" evidence="1">
    <location>
        <begin position="1436"/>
        <end position="1448"/>
    </location>
</feature>
<dbReference type="InterPro" id="IPR046879">
    <property type="entry name" value="KANL3/Tex30_Abhydrolase"/>
</dbReference>
<feature type="region of interest" description="Disordered" evidence="1">
    <location>
        <begin position="1284"/>
        <end position="1303"/>
    </location>
</feature>
<feature type="compositionally biased region" description="Low complexity" evidence="1">
    <location>
        <begin position="970"/>
        <end position="982"/>
    </location>
</feature>